<name>A0ABV6QDH8_9ACTN</name>
<reference evidence="1 2" key="1">
    <citation type="submission" date="2024-09" db="EMBL/GenBank/DDBJ databases">
        <authorList>
            <person name="Sun Q."/>
            <person name="Mori K."/>
        </authorList>
    </citation>
    <scope>NUCLEOTIDE SEQUENCE [LARGE SCALE GENOMIC DNA]</scope>
    <source>
        <strain evidence="1 2">CGMCC 1.15906</strain>
    </source>
</reference>
<evidence type="ECO:0000313" key="2">
    <source>
        <dbReference type="Proteomes" id="UP001589890"/>
    </source>
</evidence>
<dbReference type="Proteomes" id="UP001589890">
    <property type="component" value="Unassembled WGS sequence"/>
</dbReference>
<comment type="caution">
    <text evidence="1">The sequence shown here is derived from an EMBL/GenBank/DDBJ whole genome shotgun (WGS) entry which is preliminary data.</text>
</comment>
<organism evidence="1 2">
    <name type="scientific">Kribbella deserti</name>
    <dbReference type="NCBI Taxonomy" id="1926257"/>
    <lineage>
        <taxon>Bacteria</taxon>
        <taxon>Bacillati</taxon>
        <taxon>Actinomycetota</taxon>
        <taxon>Actinomycetes</taxon>
        <taxon>Propionibacteriales</taxon>
        <taxon>Kribbellaceae</taxon>
        <taxon>Kribbella</taxon>
    </lineage>
</organism>
<gene>
    <name evidence="1" type="ORF">ACFFGN_01290</name>
</gene>
<protein>
    <submittedName>
        <fullName evidence="1">Uncharacterized protein</fullName>
    </submittedName>
</protein>
<dbReference type="EMBL" id="JBHLTC010000001">
    <property type="protein sequence ID" value="MFC0622676.1"/>
    <property type="molecule type" value="Genomic_DNA"/>
</dbReference>
<dbReference type="RefSeq" id="WP_380043354.1">
    <property type="nucleotide sequence ID" value="NZ_JBHLTC010000001.1"/>
</dbReference>
<keyword evidence="2" id="KW-1185">Reference proteome</keyword>
<evidence type="ECO:0000313" key="1">
    <source>
        <dbReference type="EMBL" id="MFC0622676.1"/>
    </source>
</evidence>
<proteinExistence type="predicted"/>
<sequence>MRIRSSRRVLVLAVVVALVAATTAIWYVTRRAPGGPLSLGAEGSESTGGTCLGAAGRTDYSAGRDIIWNSGRRTARITGISLVEPDGVEIAEAFLVPISPHDAKGAKVLPGITSGWPPKKLPGVGWDRRTAAVGAEIPPAKTSADDPATVDLALVLHLRRTVAVHVPAGYKAVRMEYSVGKRRFADHSSMWVRFGVKTCERGDPED</sequence>
<accession>A0ABV6QDH8</accession>